<feature type="domain" description="FAD/NAD(P)-binding" evidence="6">
    <location>
        <begin position="9"/>
        <end position="197"/>
    </location>
</feature>
<dbReference type="PANTHER" id="PTHR43429">
    <property type="entry name" value="PYRIDINE NUCLEOTIDE-DISULFIDE OXIDOREDUCTASE DOMAIN-CONTAINING"/>
    <property type="match status" value="1"/>
</dbReference>
<dbReference type="InterPro" id="IPR023753">
    <property type="entry name" value="FAD/NAD-binding_dom"/>
</dbReference>
<comment type="cofactor">
    <cofactor evidence="1">
        <name>FAD</name>
        <dbReference type="ChEBI" id="CHEBI:57692"/>
    </cofactor>
</comment>
<keyword evidence="10" id="KW-1185">Reference proteome</keyword>
<dbReference type="InterPro" id="IPR036291">
    <property type="entry name" value="NAD(P)-bd_dom_sf"/>
</dbReference>
<dbReference type="Proteomes" id="UP000054995">
    <property type="component" value="Unassembled WGS sequence"/>
</dbReference>
<evidence type="ECO:0000256" key="1">
    <source>
        <dbReference type="ARBA" id="ARBA00001974"/>
    </source>
</evidence>
<dbReference type="InterPro" id="IPR036188">
    <property type="entry name" value="FAD/NAD-bd_sf"/>
</dbReference>
<dbReference type="OrthoDB" id="202203at2759"/>
<dbReference type="EMBL" id="JYDU01000015">
    <property type="protein sequence ID" value="KRX99368.1"/>
    <property type="molecule type" value="Genomic_DNA"/>
</dbReference>
<dbReference type="InterPro" id="IPR016156">
    <property type="entry name" value="FAD/NAD-linked_Rdtase_dimer_sf"/>
</dbReference>
<proteinExistence type="inferred from homology"/>
<dbReference type="InterPro" id="IPR050260">
    <property type="entry name" value="FAD-bd_OxRdtase"/>
</dbReference>
<evidence type="ECO:0000256" key="2">
    <source>
        <dbReference type="ARBA" id="ARBA00008147"/>
    </source>
</evidence>
<keyword evidence="4" id="KW-0285">Flavoprotein</keyword>
<gene>
    <name evidence="7" type="primary">pyroxd1</name>
    <name evidence="8" type="ORF">T4D_11888</name>
    <name evidence="7" type="ORF">T4E_3828</name>
</gene>
<dbReference type="AlphaFoldDB" id="A0A0V0YGB1"/>
<reference evidence="9 10" key="1">
    <citation type="submission" date="2015-01" db="EMBL/GenBank/DDBJ databases">
        <title>Evolution of Trichinella species and genotypes.</title>
        <authorList>
            <person name="Korhonen P.K."/>
            <person name="Edoardo P."/>
            <person name="Giuseppe L.R."/>
            <person name="Gasser R.B."/>
        </authorList>
    </citation>
    <scope>NUCLEOTIDE SEQUENCE [LARGE SCALE GENOMIC DNA]</scope>
    <source>
        <strain evidence="7">ISS141</strain>
        <strain evidence="8">ISS470</strain>
    </source>
</reference>
<evidence type="ECO:0000256" key="4">
    <source>
        <dbReference type="ARBA" id="ARBA00022630"/>
    </source>
</evidence>
<dbReference type="Pfam" id="PF07992">
    <property type="entry name" value="Pyr_redox_2"/>
    <property type="match status" value="2"/>
</dbReference>
<dbReference type="PRINTS" id="PR00368">
    <property type="entry name" value="FADPNR"/>
</dbReference>
<dbReference type="Gene3D" id="3.50.50.60">
    <property type="entry name" value="FAD/NAD(P)-binding domain"/>
    <property type="match status" value="3"/>
</dbReference>
<dbReference type="Proteomes" id="UP000054815">
    <property type="component" value="Unassembled WGS sequence"/>
</dbReference>
<feature type="domain" description="FAD/NAD(P)-binding" evidence="6">
    <location>
        <begin position="299"/>
        <end position="385"/>
    </location>
</feature>
<evidence type="ECO:0000256" key="5">
    <source>
        <dbReference type="ARBA" id="ARBA00022827"/>
    </source>
</evidence>
<evidence type="ECO:0000256" key="3">
    <source>
        <dbReference type="ARBA" id="ARBA00018240"/>
    </source>
</evidence>
<evidence type="ECO:0000313" key="10">
    <source>
        <dbReference type="Proteomes" id="UP000054995"/>
    </source>
</evidence>
<evidence type="ECO:0000313" key="9">
    <source>
        <dbReference type="Proteomes" id="UP000054815"/>
    </source>
</evidence>
<protein>
    <recommendedName>
        <fullName evidence="3">Pyridine nucleotide-disulfide oxidoreductase domain-containing protein 1</fullName>
    </recommendedName>
</protein>
<evidence type="ECO:0000313" key="8">
    <source>
        <dbReference type="EMBL" id="KRY83279.1"/>
    </source>
</evidence>
<organism evidence="7 9">
    <name type="scientific">Trichinella pseudospiralis</name>
    <name type="common">Parasitic roundworm</name>
    <dbReference type="NCBI Taxonomy" id="6337"/>
    <lineage>
        <taxon>Eukaryota</taxon>
        <taxon>Metazoa</taxon>
        <taxon>Ecdysozoa</taxon>
        <taxon>Nematoda</taxon>
        <taxon>Enoplea</taxon>
        <taxon>Dorylaimia</taxon>
        <taxon>Trichinellida</taxon>
        <taxon>Trichinellidae</taxon>
        <taxon>Trichinella</taxon>
    </lineage>
</organism>
<dbReference type="STRING" id="6337.A0A0V0YGB1"/>
<evidence type="ECO:0000313" key="7">
    <source>
        <dbReference type="EMBL" id="KRX99368.1"/>
    </source>
</evidence>
<sequence length="502" mass="55671">MEEQNSAAFVVVGGGIAAVACAEQLSDLLPEEKILLITSSEIVKMITNWQKIGLVMECFDVTVSSAPSAFASRPNVKVVQAYITKLNRNKKELIASDGVTFKYKKLCIATGGIPKLISKNPNVVCIRDTESVNNFQNRLSGARRIIVVGNGGIATEVVSEVTNIEVIWVVKHDSITATFIDAGAAAFLLPYINNKNVSKGSKARHTCSKDTLKIPVPSATESTLSSETSQCDSIFNHGSALGPDWIEGFCVKGSLHDKRIHIEKQCSIRDVLTPEQRKELNLMEEVLPSDFTEIDSWPVYVQLTNDKVYGCDFIVSAIGVEPNTYPWITSENDFKIADDGGLVVDDQMQTNFEDIYAAGDVCTVGWNPAPNWLQMRLWTQARQMGAYAGECMVANFQGKKMELDICFEIFTHVTKFFGFNVTMLGRFNGQGLRSDHERLMRMTPGVEYVTVLIQDGVVRGAILIGDTNLDELFENLILNEINIEEMKFDLLNPTIDIEDYFD</sequence>
<comment type="caution">
    <text evidence="7">The sequence shown here is derived from an EMBL/GenBank/DDBJ whole genome shotgun (WGS) entry which is preliminary data.</text>
</comment>
<name>A0A0V0YGB1_TRIPS</name>
<dbReference type="Gene3D" id="3.30.390.30">
    <property type="match status" value="1"/>
</dbReference>
<keyword evidence="5" id="KW-0274">FAD</keyword>
<dbReference type="SUPFAM" id="SSF51905">
    <property type="entry name" value="FAD/NAD(P)-binding domain"/>
    <property type="match status" value="1"/>
</dbReference>
<dbReference type="PANTHER" id="PTHR43429:SF2">
    <property type="entry name" value="PYRIDINE NUCLEOTIDE-DISULFIDE OXIDOREDUCTASE DOMAIN-CONTAINING PROTEIN 1"/>
    <property type="match status" value="1"/>
</dbReference>
<dbReference type="GO" id="GO:0016491">
    <property type="term" value="F:oxidoreductase activity"/>
    <property type="evidence" value="ECO:0007669"/>
    <property type="project" value="InterPro"/>
</dbReference>
<dbReference type="EMBL" id="JYDT01000145">
    <property type="protein sequence ID" value="KRY83279.1"/>
    <property type="molecule type" value="Genomic_DNA"/>
</dbReference>
<evidence type="ECO:0000259" key="6">
    <source>
        <dbReference type="Pfam" id="PF07992"/>
    </source>
</evidence>
<accession>A0A0V0YGB1</accession>
<comment type="similarity">
    <text evidence="2">Belongs to the class-I pyridine nucleotide-disulfide oxidoreductase family. PYROXD1 subfamily.</text>
</comment>
<dbReference type="SUPFAM" id="SSF51735">
    <property type="entry name" value="NAD(P)-binding Rossmann-fold domains"/>
    <property type="match status" value="1"/>
</dbReference>